<dbReference type="EMBL" id="MU003699">
    <property type="protein sequence ID" value="KAF2810859.1"/>
    <property type="molecule type" value="Genomic_DNA"/>
</dbReference>
<dbReference type="GeneID" id="54460674"/>
<gene>
    <name evidence="2 4" type="ORF">BDZ99DRAFT_462160</name>
</gene>
<dbReference type="AlphaFoldDB" id="A0A6A6YQR9"/>
<dbReference type="Proteomes" id="UP000504636">
    <property type="component" value="Unplaced"/>
</dbReference>
<name>A0A6A6YQR9_9PEZI</name>
<dbReference type="OrthoDB" id="2849761at2759"/>
<accession>A0A6A6YQR9</accession>
<evidence type="ECO:0000313" key="4">
    <source>
        <dbReference type="RefSeq" id="XP_033577823.1"/>
    </source>
</evidence>
<organism evidence="2">
    <name type="scientific">Mytilinidion resinicola</name>
    <dbReference type="NCBI Taxonomy" id="574789"/>
    <lineage>
        <taxon>Eukaryota</taxon>
        <taxon>Fungi</taxon>
        <taxon>Dikarya</taxon>
        <taxon>Ascomycota</taxon>
        <taxon>Pezizomycotina</taxon>
        <taxon>Dothideomycetes</taxon>
        <taxon>Pleosporomycetidae</taxon>
        <taxon>Mytilinidiales</taxon>
        <taxon>Mytilinidiaceae</taxon>
        <taxon>Mytilinidion</taxon>
    </lineage>
</organism>
<dbReference type="RefSeq" id="XP_033577823.1">
    <property type="nucleotide sequence ID" value="XM_033719781.1"/>
</dbReference>
<evidence type="ECO:0000313" key="2">
    <source>
        <dbReference type="EMBL" id="KAF2810859.1"/>
    </source>
</evidence>
<proteinExistence type="predicted"/>
<reference evidence="4" key="3">
    <citation type="submission" date="2025-04" db="UniProtKB">
        <authorList>
            <consortium name="RefSeq"/>
        </authorList>
    </citation>
    <scope>IDENTIFICATION</scope>
    <source>
        <strain evidence="4">CBS 304.34</strain>
    </source>
</reference>
<sequence>MIILWSSSDMGKAGDSDRDEDWMAEIIEEVEHKREGMRSYVKTAVDGKKDGTEEGVYNHYVPYSRIAAQMIEKTKNKSREGILIFLKQLQDLFKIGHPNIEPTESPYHFNQYYSAMFAFVCDWPENIFRGESLGDAQGRRIDKPIKHSQILDERLRGALDVLKSEPLEVNVNDTEGGWDSYDASKGWDWDPYGMEEES</sequence>
<protein>
    <submittedName>
        <fullName evidence="2 4">Uncharacterized protein</fullName>
    </submittedName>
</protein>
<feature type="region of interest" description="Disordered" evidence="1">
    <location>
        <begin position="173"/>
        <end position="198"/>
    </location>
</feature>
<keyword evidence="3" id="KW-1185">Reference proteome</keyword>
<evidence type="ECO:0000256" key="1">
    <source>
        <dbReference type="SAM" id="MobiDB-lite"/>
    </source>
</evidence>
<reference evidence="4" key="2">
    <citation type="submission" date="2020-04" db="EMBL/GenBank/DDBJ databases">
        <authorList>
            <consortium name="NCBI Genome Project"/>
        </authorList>
    </citation>
    <scope>NUCLEOTIDE SEQUENCE</scope>
    <source>
        <strain evidence="4">CBS 304.34</strain>
    </source>
</reference>
<reference evidence="2 4" key="1">
    <citation type="journal article" date="2020" name="Stud. Mycol.">
        <title>101 Dothideomycetes genomes: a test case for predicting lifestyles and emergence of pathogens.</title>
        <authorList>
            <person name="Haridas S."/>
            <person name="Albert R."/>
            <person name="Binder M."/>
            <person name="Bloem J."/>
            <person name="Labutti K."/>
            <person name="Salamov A."/>
            <person name="Andreopoulos B."/>
            <person name="Baker S."/>
            <person name="Barry K."/>
            <person name="Bills G."/>
            <person name="Bluhm B."/>
            <person name="Cannon C."/>
            <person name="Castanera R."/>
            <person name="Culley D."/>
            <person name="Daum C."/>
            <person name="Ezra D."/>
            <person name="Gonzalez J."/>
            <person name="Henrissat B."/>
            <person name="Kuo A."/>
            <person name="Liang C."/>
            <person name="Lipzen A."/>
            <person name="Lutzoni F."/>
            <person name="Magnuson J."/>
            <person name="Mondo S."/>
            <person name="Nolan M."/>
            <person name="Ohm R."/>
            <person name="Pangilinan J."/>
            <person name="Park H.-J."/>
            <person name="Ramirez L."/>
            <person name="Alfaro M."/>
            <person name="Sun H."/>
            <person name="Tritt A."/>
            <person name="Yoshinaga Y."/>
            <person name="Zwiers L.-H."/>
            <person name="Turgeon B."/>
            <person name="Goodwin S."/>
            <person name="Spatafora J."/>
            <person name="Crous P."/>
            <person name="Grigoriev I."/>
        </authorList>
    </citation>
    <scope>NUCLEOTIDE SEQUENCE</scope>
    <source>
        <strain evidence="2 4">CBS 304.34</strain>
    </source>
</reference>
<evidence type="ECO:0000313" key="3">
    <source>
        <dbReference type="Proteomes" id="UP000504636"/>
    </source>
</evidence>